<comment type="similarity">
    <text evidence="7">Belongs to the binding-protein-dependent transport system permease family.</text>
</comment>
<feature type="domain" description="ABC transmembrane type-1" evidence="8">
    <location>
        <begin position="78"/>
        <end position="295"/>
    </location>
</feature>
<feature type="transmembrane region" description="Helical" evidence="7">
    <location>
        <begin position="82"/>
        <end position="104"/>
    </location>
</feature>
<dbReference type="CDD" id="cd06261">
    <property type="entry name" value="TM_PBP2"/>
    <property type="match status" value="1"/>
</dbReference>
<comment type="caution">
    <text evidence="9">The sequence shown here is derived from an EMBL/GenBank/DDBJ whole genome shotgun (WGS) entry which is preliminary data.</text>
</comment>
<evidence type="ECO:0000313" key="9">
    <source>
        <dbReference type="EMBL" id="MET3599728.1"/>
    </source>
</evidence>
<evidence type="ECO:0000256" key="2">
    <source>
        <dbReference type="ARBA" id="ARBA00022448"/>
    </source>
</evidence>
<reference evidence="9 10" key="1">
    <citation type="submission" date="2024-06" db="EMBL/GenBank/DDBJ databases">
        <title>Genomic Encyclopedia of Type Strains, Phase IV (KMG-IV): sequencing the most valuable type-strain genomes for metagenomic binning, comparative biology and taxonomic classification.</title>
        <authorList>
            <person name="Goeker M."/>
        </authorList>
    </citation>
    <scope>NUCLEOTIDE SEQUENCE [LARGE SCALE GENOMIC DNA]</scope>
    <source>
        <strain evidence="9 10">DSM 28102</strain>
    </source>
</reference>
<proteinExistence type="inferred from homology"/>
<dbReference type="PROSITE" id="PS50928">
    <property type="entry name" value="ABC_TM1"/>
    <property type="match status" value="1"/>
</dbReference>
<dbReference type="PANTHER" id="PTHR30193:SF37">
    <property type="entry name" value="INNER MEMBRANE ABC TRANSPORTER PERMEASE PROTEIN YCJO"/>
    <property type="match status" value="1"/>
</dbReference>
<evidence type="ECO:0000256" key="5">
    <source>
        <dbReference type="ARBA" id="ARBA00022989"/>
    </source>
</evidence>
<keyword evidence="4 7" id="KW-0812">Transmembrane</keyword>
<comment type="subcellular location">
    <subcellularLocation>
        <location evidence="1 7">Cell membrane</location>
        <topology evidence="1 7">Multi-pass membrane protein</topology>
    </subcellularLocation>
</comment>
<dbReference type="RefSeq" id="WP_227023767.1">
    <property type="nucleotide sequence ID" value="NZ_JBEPLY010000004.1"/>
</dbReference>
<keyword evidence="10" id="KW-1185">Reference proteome</keyword>
<keyword evidence="9" id="KW-0762">Sugar transport</keyword>
<dbReference type="InterPro" id="IPR035906">
    <property type="entry name" value="MetI-like_sf"/>
</dbReference>
<evidence type="ECO:0000256" key="7">
    <source>
        <dbReference type="RuleBase" id="RU363032"/>
    </source>
</evidence>
<feature type="transmembrane region" description="Helical" evidence="7">
    <location>
        <begin position="212"/>
        <end position="237"/>
    </location>
</feature>
<evidence type="ECO:0000313" key="10">
    <source>
        <dbReference type="Proteomes" id="UP001549164"/>
    </source>
</evidence>
<evidence type="ECO:0000259" key="8">
    <source>
        <dbReference type="PROSITE" id="PS50928"/>
    </source>
</evidence>
<dbReference type="SUPFAM" id="SSF161098">
    <property type="entry name" value="MetI-like"/>
    <property type="match status" value="1"/>
</dbReference>
<organism evidence="9 10">
    <name type="scientific">Martelella mangrovi</name>
    <dbReference type="NCBI Taxonomy" id="1397477"/>
    <lineage>
        <taxon>Bacteria</taxon>
        <taxon>Pseudomonadati</taxon>
        <taxon>Pseudomonadota</taxon>
        <taxon>Alphaproteobacteria</taxon>
        <taxon>Hyphomicrobiales</taxon>
        <taxon>Aurantimonadaceae</taxon>
        <taxon>Martelella</taxon>
    </lineage>
</organism>
<feature type="transmembrane region" description="Helical" evidence="7">
    <location>
        <begin position="21"/>
        <end position="48"/>
    </location>
</feature>
<dbReference type="InterPro" id="IPR000515">
    <property type="entry name" value="MetI-like"/>
</dbReference>
<dbReference type="Proteomes" id="UP001549164">
    <property type="component" value="Unassembled WGS sequence"/>
</dbReference>
<keyword evidence="5 7" id="KW-1133">Transmembrane helix</keyword>
<dbReference type="EMBL" id="JBEPLY010000004">
    <property type="protein sequence ID" value="MET3599728.1"/>
    <property type="molecule type" value="Genomic_DNA"/>
</dbReference>
<evidence type="ECO:0000256" key="6">
    <source>
        <dbReference type="ARBA" id="ARBA00023136"/>
    </source>
</evidence>
<feature type="transmembrane region" description="Helical" evidence="7">
    <location>
        <begin position="170"/>
        <end position="191"/>
    </location>
</feature>
<evidence type="ECO:0000256" key="1">
    <source>
        <dbReference type="ARBA" id="ARBA00004651"/>
    </source>
</evidence>
<dbReference type="PANTHER" id="PTHR30193">
    <property type="entry name" value="ABC TRANSPORTER PERMEASE PROTEIN"/>
    <property type="match status" value="1"/>
</dbReference>
<protein>
    <submittedName>
        <fullName evidence="9">ABC-type sugar transport system permease subunit</fullName>
    </submittedName>
</protein>
<dbReference type="InterPro" id="IPR051393">
    <property type="entry name" value="ABC_transporter_permease"/>
</dbReference>
<evidence type="ECO:0000256" key="3">
    <source>
        <dbReference type="ARBA" id="ARBA00022475"/>
    </source>
</evidence>
<keyword evidence="3" id="KW-1003">Cell membrane</keyword>
<gene>
    <name evidence="9" type="ORF">ABID12_001667</name>
</gene>
<keyword evidence="2 7" id="KW-0813">Transport</keyword>
<dbReference type="Pfam" id="PF00528">
    <property type="entry name" value="BPD_transp_1"/>
    <property type="match status" value="1"/>
</dbReference>
<feature type="transmembrane region" description="Helical" evidence="7">
    <location>
        <begin position="274"/>
        <end position="295"/>
    </location>
</feature>
<evidence type="ECO:0000256" key="4">
    <source>
        <dbReference type="ARBA" id="ARBA00022692"/>
    </source>
</evidence>
<keyword evidence="6 7" id="KW-0472">Membrane</keyword>
<dbReference type="Gene3D" id="1.10.3720.10">
    <property type="entry name" value="MetI-like"/>
    <property type="match status" value="1"/>
</dbReference>
<accession>A0ABV2I9Y6</accession>
<feature type="transmembrane region" description="Helical" evidence="7">
    <location>
        <begin position="116"/>
        <end position="137"/>
    </location>
</feature>
<sequence length="306" mass="33983">MAISEAKRRNRGERMRGTGALWLTVSPFLIIFLAFSFFPVVFSAWLGFNRWDGFSPPQFVGFDNYLTALGDPVFRKAVWNTVYIWLVSTVITAGLALTLAVVINEYAVFGRTYFRLVFLLPLLVAPAIAAVILRVFFTANGGLVNMLIGEVTGTPTYFSWFDSTVWIKPLVVLLVVWRWTGWHMIIFLAGLQAISRDIYEAARMEGVSRWSIFSRITMPLLAPSIAFSVITATIGGLQMFDEPYVLTQGTGGTDDAASTLGMYLYATAFTQFDFGLGAAVSWYIFIAVVAMTLIYRRISANLGATT</sequence>
<name>A0ABV2I9Y6_9HYPH</name>